<keyword evidence="3" id="KW-1185">Reference proteome</keyword>
<dbReference type="EMBL" id="CAJVCH010564509">
    <property type="protein sequence ID" value="CAG7832336.1"/>
    <property type="molecule type" value="Genomic_DNA"/>
</dbReference>
<name>A0A8J2Q3S6_9HEXA</name>
<dbReference type="Proteomes" id="UP000708208">
    <property type="component" value="Unassembled WGS sequence"/>
</dbReference>
<keyword evidence="1" id="KW-0175">Coiled coil</keyword>
<evidence type="ECO:0000256" key="1">
    <source>
        <dbReference type="SAM" id="Coils"/>
    </source>
</evidence>
<protein>
    <submittedName>
        <fullName evidence="2">Uncharacterized protein</fullName>
    </submittedName>
</protein>
<proteinExistence type="predicted"/>
<accession>A0A8J2Q3S6</accession>
<comment type="caution">
    <text evidence="2">The sequence shown here is derived from an EMBL/GenBank/DDBJ whole genome shotgun (WGS) entry which is preliminary data.</text>
</comment>
<reference evidence="2" key="1">
    <citation type="submission" date="2021-06" db="EMBL/GenBank/DDBJ databases">
        <authorList>
            <person name="Hodson N. C."/>
            <person name="Mongue J. A."/>
            <person name="Jaron S. K."/>
        </authorList>
    </citation>
    <scope>NUCLEOTIDE SEQUENCE</scope>
</reference>
<evidence type="ECO:0000313" key="3">
    <source>
        <dbReference type="Proteomes" id="UP000708208"/>
    </source>
</evidence>
<feature type="coiled-coil region" evidence="1">
    <location>
        <begin position="5"/>
        <end position="46"/>
    </location>
</feature>
<evidence type="ECO:0000313" key="2">
    <source>
        <dbReference type="EMBL" id="CAG7832336.1"/>
    </source>
</evidence>
<organism evidence="2 3">
    <name type="scientific">Allacma fusca</name>
    <dbReference type="NCBI Taxonomy" id="39272"/>
    <lineage>
        <taxon>Eukaryota</taxon>
        <taxon>Metazoa</taxon>
        <taxon>Ecdysozoa</taxon>
        <taxon>Arthropoda</taxon>
        <taxon>Hexapoda</taxon>
        <taxon>Collembola</taxon>
        <taxon>Symphypleona</taxon>
        <taxon>Sminthuridae</taxon>
        <taxon>Allacma</taxon>
    </lineage>
</organism>
<sequence length="64" mass="7315">MAAEIKMTEHQKKDLENRISEFNKSLQELHKKKSNLRQLLTALKQKLGGTVVQEVVDDSDDLPP</sequence>
<gene>
    <name evidence="2" type="ORF">AFUS01_LOCUS42023</name>
</gene>
<dbReference type="AlphaFoldDB" id="A0A8J2Q3S6"/>
<feature type="non-terminal residue" evidence="2">
    <location>
        <position position="64"/>
    </location>
</feature>